<reference evidence="5 6" key="1">
    <citation type="submission" date="2021-01" db="EMBL/GenBank/DDBJ databases">
        <title>Draft genome sequence of Micromonospora sp. strain STR1_7.</title>
        <authorList>
            <person name="Karlyshev A."/>
            <person name="Jawad R."/>
        </authorList>
    </citation>
    <scope>NUCLEOTIDE SEQUENCE [LARGE SCALE GENOMIC DNA]</scope>
    <source>
        <strain evidence="5 6">STR1-7</strain>
    </source>
</reference>
<comment type="similarity">
    <text evidence="1 3">Belongs to the thiolase-like superfamily. Beta-ketoacyl-ACP synthases family.</text>
</comment>
<dbReference type="PANTHER" id="PTHR11712">
    <property type="entry name" value="POLYKETIDE SYNTHASE-RELATED"/>
    <property type="match status" value="1"/>
</dbReference>
<dbReference type="Pfam" id="PF02801">
    <property type="entry name" value="Ketoacyl-synt_C"/>
    <property type="match status" value="1"/>
</dbReference>
<dbReference type="InterPro" id="IPR014030">
    <property type="entry name" value="Ketoacyl_synth_N"/>
</dbReference>
<evidence type="ECO:0000256" key="2">
    <source>
        <dbReference type="ARBA" id="ARBA00022679"/>
    </source>
</evidence>
<keyword evidence="2 3" id="KW-0808">Transferase</keyword>
<dbReference type="Gene3D" id="3.40.47.10">
    <property type="match status" value="1"/>
</dbReference>
<name>A0ABS1XTJ4_9ACTN</name>
<accession>A0ABS1XTJ4</accession>
<proteinExistence type="inferred from homology"/>
<organism evidence="5 6">
    <name type="scientific">Micromonospora parastrephiae</name>
    <dbReference type="NCBI Taxonomy" id="2806101"/>
    <lineage>
        <taxon>Bacteria</taxon>
        <taxon>Bacillati</taxon>
        <taxon>Actinomycetota</taxon>
        <taxon>Actinomycetes</taxon>
        <taxon>Micromonosporales</taxon>
        <taxon>Micromonosporaceae</taxon>
        <taxon>Micromonospora</taxon>
    </lineage>
</organism>
<feature type="domain" description="Ketosynthase family 3 (KS3)" evidence="4">
    <location>
        <begin position="1"/>
        <end position="388"/>
    </location>
</feature>
<evidence type="ECO:0000256" key="3">
    <source>
        <dbReference type="RuleBase" id="RU003694"/>
    </source>
</evidence>
<sequence length="392" mass="40060">MRDVVITGVGAVTCHGVGSAALWQAMCQAPVRLPDRLPDPYAPGRRPYMYLAPTESLPAAPGAASRLAVAAATEALDNAGLPVGTRPPAPLNVVVGTCMGETGREEQTRAAGGTPGPEPTFSVAAHLGDRLRATGANTSVSNACSASGYALGIAADMIRVGEADLVLAGGADAYSRVAVGCFDRMRAADPVRCRPFDRHRRGTVFGEGAAMLVLESAEHAAARDAVPLARLGQSGWSCDAYHPTAPEPSAEQIVRAMRQALGQDTADGAGVTGGRLGCVIPHGTGTQLNDVVESQALRQVLGAATLDVPLYSLKALVGHTGGAAAALAAVAATLILRHGTVPPNVPLDSQDPECKVFLPHTSSPLATRRLLVNAYAFGGNNTSFLIESGAAA</sequence>
<dbReference type="InterPro" id="IPR020841">
    <property type="entry name" value="PKS_Beta-ketoAc_synthase_dom"/>
</dbReference>
<dbReference type="PANTHER" id="PTHR11712:SF336">
    <property type="entry name" value="3-OXOACYL-[ACYL-CARRIER-PROTEIN] SYNTHASE, MITOCHONDRIAL"/>
    <property type="match status" value="1"/>
</dbReference>
<evidence type="ECO:0000259" key="4">
    <source>
        <dbReference type="PROSITE" id="PS52004"/>
    </source>
</evidence>
<dbReference type="EMBL" id="JAEVHM010000045">
    <property type="protein sequence ID" value="MBM0232565.1"/>
    <property type="molecule type" value="Genomic_DNA"/>
</dbReference>
<protein>
    <recommendedName>
        <fullName evidence="4">Ketosynthase family 3 (KS3) domain-containing protein</fullName>
    </recommendedName>
</protein>
<evidence type="ECO:0000256" key="1">
    <source>
        <dbReference type="ARBA" id="ARBA00008467"/>
    </source>
</evidence>
<evidence type="ECO:0000313" key="5">
    <source>
        <dbReference type="EMBL" id="MBM0232565.1"/>
    </source>
</evidence>
<dbReference type="SMART" id="SM00825">
    <property type="entry name" value="PKS_KS"/>
    <property type="match status" value="1"/>
</dbReference>
<dbReference type="Pfam" id="PF00109">
    <property type="entry name" value="ketoacyl-synt"/>
    <property type="match status" value="1"/>
</dbReference>
<dbReference type="RefSeq" id="WP_203174969.1">
    <property type="nucleotide sequence ID" value="NZ_JAEVHM010000045.1"/>
</dbReference>
<gene>
    <name evidence="5" type="ORF">JNW91_12255</name>
</gene>
<dbReference type="InterPro" id="IPR000794">
    <property type="entry name" value="Beta-ketoacyl_synthase"/>
</dbReference>
<dbReference type="PROSITE" id="PS52004">
    <property type="entry name" value="KS3_2"/>
    <property type="match status" value="1"/>
</dbReference>
<dbReference type="Proteomes" id="UP000601027">
    <property type="component" value="Unassembled WGS sequence"/>
</dbReference>
<evidence type="ECO:0000313" key="6">
    <source>
        <dbReference type="Proteomes" id="UP000601027"/>
    </source>
</evidence>
<dbReference type="InterPro" id="IPR016039">
    <property type="entry name" value="Thiolase-like"/>
</dbReference>
<dbReference type="SUPFAM" id="SSF53901">
    <property type="entry name" value="Thiolase-like"/>
    <property type="match status" value="2"/>
</dbReference>
<keyword evidence="6" id="KW-1185">Reference proteome</keyword>
<dbReference type="InterPro" id="IPR014031">
    <property type="entry name" value="Ketoacyl_synth_C"/>
</dbReference>
<comment type="caution">
    <text evidence="5">The sequence shown here is derived from an EMBL/GenBank/DDBJ whole genome shotgun (WGS) entry which is preliminary data.</text>
</comment>